<dbReference type="PANTHER" id="PTHR43562:SF1">
    <property type="entry name" value="NA(+)_H(+) ANTIPORTER YJBQ-RELATED"/>
    <property type="match status" value="1"/>
</dbReference>
<keyword evidence="4" id="KW-0050">Antiport</keyword>
<evidence type="ECO:0000256" key="9">
    <source>
        <dbReference type="SAM" id="Phobius"/>
    </source>
</evidence>
<feature type="transmembrane region" description="Helical" evidence="9">
    <location>
        <begin position="279"/>
        <end position="297"/>
    </location>
</feature>
<evidence type="ECO:0000256" key="6">
    <source>
        <dbReference type="ARBA" id="ARBA00022989"/>
    </source>
</evidence>
<feature type="transmembrane region" description="Helical" evidence="9">
    <location>
        <begin position="373"/>
        <end position="393"/>
    </location>
</feature>
<dbReference type="PANTHER" id="PTHR43562">
    <property type="entry name" value="NAPA-TYPE SODIUM/HYDROGEN ANTIPORTER"/>
    <property type="match status" value="1"/>
</dbReference>
<dbReference type="InterPro" id="IPR036721">
    <property type="entry name" value="RCK_C_sf"/>
</dbReference>
<reference evidence="11 12" key="1">
    <citation type="submission" date="2022-03" db="EMBL/GenBank/DDBJ databases">
        <title>Draft genome sequence of Furfurilactobacillus curtus JCM 31185.</title>
        <authorList>
            <person name="Suzuki S."/>
            <person name="Endo A."/>
            <person name="Kajikawa A."/>
        </authorList>
    </citation>
    <scope>NUCLEOTIDE SEQUENCE [LARGE SCALE GENOMIC DNA]</scope>
    <source>
        <strain evidence="11 12">JCM 31185</strain>
    </source>
</reference>
<dbReference type="Gene3D" id="3.40.50.720">
    <property type="entry name" value="NAD(P)-binding Rossmann-like Domain"/>
    <property type="match status" value="1"/>
</dbReference>
<feature type="transmembrane region" description="Helical" evidence="9">
    <location>
        <begin position="336"/>
        <end position="361"/>
    </location>
</feature>
<dbReference type="InterPro" id="IPR006037">
    <property type="entry name" value="RCK_C"/>
</dbReference>
<dbReference type="Gene3D" id="1.20.1530.20">
    <property type="match status" value="1"/>
</dbReference>
<keyword evidence="5 9" id="KW-0812">Transmembrane</keyword>
<dbReference type="Pfam" id="PF02080">
    <property type="entry name" value="TrkA_C"/>
    <property type="match status" value="1"/>
</dbReference>
<dbReference type="PROSITE" id="PS51202">
    <property type="entry name" value="RCK_C"/>
    <property type="match status" value="1"/>
</dbReference>
<sequence>MGQLSLLILLLAALMTPLLMARFKITFLPTAVVEIIVGIVLGTSGFNWIHTSSTLNQLSTLGVIILLFLSGMEIDFSLFRRHPLPQTARAKKAAANSPRQLGPLMLAILAYGTVVILAIAMGWTLKTTGLFTDPWLAAILFATIALGVVIATLKENELLSRPYGQTLLLIAVLGEVVPMLSLTVYASLVGHASKSIYWVLILFIVAAILQLRFRTFFTWFERINKSTTQLDIRLAFFLIVALVTVAETVGAENILGAFVAGIVMKLLEPRPATQEKLDSIGYGFFIPIFFIMTGVKLDIPALMASPQTLLLIPLLFIGYVVAKLAIWPILKLRFKAVNATAGTALSVTTITLVLAIDSVAVSLHQMTNQQAGAFLLAAIITCIFAPLLFNRLFAADAEPLPKQTVHFIGTNITTVPVAQQLAKGWYDIAMFTDKPENYRAYNSEVNVTLVDPFTPKRLADIGAFDADILFIGHYNAAQNAGVALAAKEYGVPRVLVRYEDRNILDQTEDQLTAAGVEVFNTGEITLALSRSLIEAPDTLRILTDTDAGIFEVTILNQRFTGINLSDLPFINQITISQVIRNRQFIKPTGNLVLQLNDRLIFTGSKAAIADIRAALGTVNH</sequence>
<keyword evidence="12" id="KW-1185">Reference proteome</keyword>
<keyword evidence="3" id="KW-0813">Transport</keyword>
<feature type="domain" description="RCK C-terminal" evidence="10">
    <location>
        <begin position="536"/>
        <end position="617"/>
    </location>
</feature>
<evidence type="ECO:0000259" key="10">
    <source>
        <dbReference type="PROSITE" id="PS51202"/>
    </source>
</evidence>
<dbReference type="EMBL" id="BQXO01000002">
    <property type="protein sequence ID" value="GKT05722.1"/>
    <property type="molecule type" value="Genomic_DNA"/>
</dbReference>
<evidence type="ECO:0000256" key="8">
    <source>
        <dbReference type="ARBA" id="ARBA00023136"/>
    </source>
</evidence>
<feature type="transmembrane region" description="Helical" evidence="9">
    <location>
        <begin position="195"/>
        <end position="213"/>
    </location>
</feature>
<comment type="similarity">
    <text evidence="2">Belongs to the monovalent cation:proton antiporter 2 (CPA2) transporter (TC 2.A.37) family.</text>
</comment>
<evidence type="ECO:0000256" key="2">
    <source>
        <dbReference type="ARBA" id="ARBA00005551"/>
    </source>
</evidence>
<keyword evidence="8 9" id="KW-0472">Membrane</keyword>
<dbReference type="Pfam" id="PF00999">
    <property type="entry name" value="Na_H_Exchanger"/>
    <property type="match status" value="1"/>
</dbReference>
<proteinExistence type="inferred from homology"/>
<dbReference type="RefSeq" id="WP_407883198.1">
    <property type="nucleotide sequence ID" value="NZ_BQXO01000002.1"/>
</dbReference>
<accession>A0ABQ5JRR8</accession>
<dbReference type="SUPFAM" id="SSF116726">
    <property type="entry name" value="TrkA C-terminal domain-like"/>
    <property type="match status" value="1"/>
</dbReference>
<name>A0ABQ5JRR8_9LACO</name>
<protein>
    <submittedName>
        <fullName evidence="11">Potassium transporter</fullName>
    </submittedName>
</protein>
<evidence type="ECO:0000313" key="11">
    <source>
        <dbReference type="EMBL" id="GKT05722.1"/>
    </source>
</evidence>
<organism evidence="11 12">
    <name type="scientific">Furfurilactobacillus curtus</name>
    <dbReference type="NCBI Taxonomy" id="1746200"/>
    <lineage>
        <taxon>Bacteria</taxon>
        <taxon>Bacillati</taxon>
        <taxon>Bacillota</taxon>
        <taxon>Bacilli</taxon>
        <taxon>Lactobacillales</taxon>
        <taxon>Lactobacillaceae</taxon>
        <taxon>Furfurilactobacillus</taxon>
    </lineage>
</organism>
<evidence type="ECO:0000313" key="12">
    <source>
        <dbReference type="Proteomes" id="UP001628078"/>
    </source>
</evidence>
<dbReference type="InterPro" id="IPR036291">
    <property type="entry name" value="NAD(P)-bd_dom_sf"/>
</dbReference>
<comment type="caution">
    <text evidence="11">The sequence shown here is derived from an EMBL/GenBank/DDBJ whole genome shotgun (WGS) entry which is preliminary data.</text>
</comment>
<feature type="transmembrane region" description="Helical" evidence="9">
    <location>
        <begin position="234"/>
        <end position="267"/>
    </location>
</feature>
<gene>
    <name evidence="11" type="primary">napA2</name>
    <name evidence="11" type="ORF">JCM31185_10100</name>
</gene>
<keyword evidence="6 9" id="KW-1133">Transmembrane helix</keyword>
<dbReference type="Gene3D" id="3.30.70.1450">
    <property type="entry name" value="Regulator of K+ conductance, C-terminal domain"/>
    <property type="match status" value="1"/>
</dbReference>
<dbReference type="Proteomes" id="UP001628078">
    <property type="component" value="Unassembled WGS sequence"/>
</dbReference>
<evidence type="ECO:0000256" key="4">
    <source>
        <dbReference type="ARBA" id="ARBA00022449"/>
    </source>
</evidence>
<feature type="transmembrane region" description="Helical" evidence="9">
    <location>
        <begin position="58"/>
        <end position="80"/>
    </location>
</feature>
<evidence type="ECO:0000256" key="3">
    <source>
        <dbReference type="ARBA" id="ARBA00022448"/>
    </source>
</evidence>
<feature type="transmembrane region" description="Helical" evidence="9">
    <location>
        <begin position="309"/>
        <end position="330"/>
    </location>
</feature>
<dbReference type="SUPFAM" id="SSF51735">
    <property type="entry name" value="NAD(P)-binding Rossmann-fold domains"/>
    <property type="match status" value="1"/>
</dbReference>
<evidence type="ECO:0000256" key="5">
    <source>
        <dbReference type="ARBA" id="ARBA00022692"/>
    </source>
</evidence>
<evidence type="ECO:0000256" key="1">
    <source>
        <dbReference type="ARBA" id="ARBA00004141"/>
    </source>
</evidence>
<dbReference type="InterPro" id="IPR006153">
    <property type="entry name" value="Cation/H_exchanger_TM"/>
</dbReference>
<feature type="transmembrane region" description="Helical" evidence="9">
    <location>
        <begin position="135"/>
        <end position="154"/>
    </location>
</feature>
<keyword evidence="7" id="KW-0406">Ion transport</keyword>
<evidence type="ECO:0000256" key="7">
    <source>
        <dbReference type="ARBA" id="ARBA00023065"/>
    </source>
</evidence>
<feature type="transmembrane region" description="Helical" evidence="9">
    <location>
        <begin position="166"/>
        <end position="189"/>
    </location>
</feature>
<feature type="transmembrane region" description="Helical" evidence="9">
    <location>
        <begin position="101"/>
        <end position="123"/>
    </location>
</feature>
<comment type="subcellular location">
    <subcellularLocation>
        <location evidence="1">Membrane</location>
        <topology evidence="1">Multi-pass membrane protein</topology>
    </subcellularLocation>
</comment>
<dbReference type="InterPro" id="IPR038770">
    <property type="entry name" value="Na+/solute_symporter_sf"/>
</dbReference>